<proteinExistence type="predicted"/>
<dbReference type="Proteomes" id="UP000800038">
    <property type="component" value="Unassembled WGS sequence"/>
</dbReference>
<evidence type="ECO:0008006" key="4">
    <source>
        <dbReference type="Google" id="ProtNLM"/>
    </source>
</evidence>
<dbReference type="EMBL" id="ML976253">
    <property type="protein sequence ID" value="KAF1935600.1"/>
    <property type="molecule type" value="Genomic_DNA"/>
</dbReference>
<reference evidence="2" key="1">
    <citation type="journal article" date="2020" name="Stud. Mycol.">
        <title>101 Dothideomycetes genomes: a test case for predicting lifestyles and emergence of pathogens.</title>
        <authorList>
            <person name="Haridas S."/>
            <person name="Albert R."/>
            <person name="Binder M."/>
            <person name="Bloem J."/>
            <person name="Labutti K."/>
            <person name="Salamov A."/>
            <person name="Andreopoulos B."/>
            <person name="Baker S."/>
            <person name="Barry K."/>
            <person name="Bills G."/>
            <person name="Bluhm B."/>
            <person name="Cannon C."/>
            <person name="Castanera R."/>
            <person name="Culley D."/>
            <person name="Daum C."/>
            <person name="Ezra D."/>
            <person name="Gonzalez J."/>
            <person name="Henrissat B."/>
            <person name="Kuo A."/>
            <person name="Liang C."/>
            <person name="Lipzen A."/>
            <person name="Lutzoni F."/>
            <person name="Magnuson J."/>
            <person name="Mondo S."/>
            <person name="Nolan M."/>
            <person name="Ohm R."/>
            <person name="Pangilinan J."/>
            <person name="Park H.-J."/>
            <person name="Ramirez L."/>
            <person name="Alfaro M."/>
            <person name="Sun H."/>
            <person name="Tritt A."/>
            <person name="Yoshinaga Y."/>
            <person name="Zwiers L.-H."/>
            <person name="Turgeon B."/>
            <person name="Goodwin S."/>
            <person name="Spatafora J."/>
            <person name="Crous P."/>
            <person name="Grigoriev I."/>
        </authorList>
    </citation>
    <scope>NUCLEOTIDE SEQUENCE</scope>
    <source>
        <strain evidence="2">CBS 161.51</strain>
    </source>
</reference>
<organism evidence="2 3">
    <name type="scientific">Clathrospora elynae</name>
    <dbReference type="NCBI Taxonomy" id="706981"/>
    <lineage>
        <taxon>Eukaryota</taxon>
        <taxon>Fungi</taxon>
        <taxon>Dikarya</taxon>
        <taxon>Ascomycota</taxon>
        <taxon>Pezizomycotina</taxon>
        <taxon>Dothideomycetes</taxon>
        <taxon>Pleosporomycetidae</taxon>
        <taxon>Pleosporales</taxon>
        <taxon>Diademaceae</taxon>
        <taxon>Clathrospora</taxon>
    </lineage>
</organism>
<dbReference type="OrthoDB" id="3759755at2759"/>
<evidence type="ECO:0000313" key="3">
    <source>
        <dbReference type="Proteomes" id="UP000800038"/>
    </source>
</evidence>
<gene>
    <name evidence="2" type="ORF">EJ02DRAFT_415519</name>
</gene>
<evidence type="ECO:0000313" key="2">
    <source>
        <dbReference type="EMBL" id="KAF1935600.1"/>
    </source>
</evidence>
<accession>A0A6A5S7M1</accession>
<protein>
    <recommendedName>
        <fullName evidence="4">WD40 repeat-like protein</fullName>
    </recommendedName>
</protein>
<feature type="region of interest" description="Disordered" evidence="1">
    <location>
        <begin position="425"/>
        <end position="444"/>
    </location>
</feature>
<sequence>MMSSTSGSLYPSAYRPSLAVETPQIFTASPGRHSKTRLKGSGQRFLSRTHNIATSISPSGWVAACSPKRVRLYNVKNANQAEDIPLCVELTIPLQKVEKIRGVALTENLLAVITHMQLLVYEEYSGGTPNLVKAQRIDQDEFWIPRSVSISQNGLPLKDKIATASVLVGGEGQSGVKLFRYQYIQCWNVENHSTILSCPRNTGAIKIVGFSPRRSNARYGPMAFALSTGNHLYCWNVDQNSRPGWTTRLDPSWHVDCNSSSRERAFHDEITNATFVICPKGRPHILCTVDHKPGSHLPLTFIVPVDLEHDPQTIRQQISPISDSVIGQSVLAGTASCNGRFLVVLEKGHDGYNMKLLAFRGAPMGRLTCSATGASSWPVKLRVINTLATTISISIEEQNAALEIIAIDGQGHVACSRISVPEMLKDQSPSPPIHEMPIELPVLD</sequence>
<name>A0A6A5S7M1_9PLEO</name>
<dbReference type="AlphaFoldDB" id="A0A6A5S7M1"/>
<evidence type="ECO:0000256" key="1">
    <source>
        <dbReference type="SAM" id="MobiDB-lite"/>
    </source>
</evidence>
<keyword evidence="3" id="KW-1185">Reference proteome</keyword>